<dbReference type="GO" id="GO:0030246">
    <property type="term" value="F:carbohydrate binding"/>
    <property type="evidence" value="ECO:0007669"/>
    <property type="project" value="UniProtKB-KW"/>
</dbReference>
<keyword evidence="1" id="KW-0430">Lectin</keyword>
<reference evidence="2" key="1">
    <citation type="submission" date="2025-08" db="UniProtKB">
        <authorList>
            <consortium name="Ensembl"/>
        </authorList>
    </citation>
    <scope>IDENTIFICATION</scope>
</reference>
<dbReference type="InParanoid" id="A0A672MMK8"/>
<evidence type="ECO:0000256" key="1">
    <source>
        <dbReference type="ARBA" id="ARBA00022734"/>
    </source>
</evidence>
<evidence type="ECO:0000313" key="2">
    <source>
        <dbReference type="Ensembl" id="ENSSGRP00000038226.1"/>
    </source>
</evidence>
<protein>
    <submittedName>
        <fullName evidence="2">Uncharacterized protein</fullName>
    </submittedName>
</protein>
<evidence type="ECO:0000313" key="3">
    <source>
        <dbReference type="Proteomes" id="UP000472262"/>
    </source>
</evidence>
<proteinExistence type="predicted"/>
<organism evidence="2 3">
    <name type="scientific">Sinocyclocheilus grahami</name>
    <name type="common">Dianchi golden-line fish</name>
    <name type="synonym">Barbus grahami</name>
    <dbReference type="NCBI Taxonomy" id="75366"/>
    <lineage>
        <taxon>Eukaryota</taxon>
        <taxon>Metazoa</taxon>
        <taxon>Chordata</taxon>
        <taxon>Craniata</taxon>
        <taxon>Vertebrata</taxon>
        <taxon>Euteleostomi</taxon>
        <taxon>Actinopterygii</taxon>
        <taxon>Neopterygii</taxon>
        <taxon>Teleostei</taxon>
        <taxon>Ostariophysi</taxon>
        <taxon>Cypriniformes</taxon>
        <taxon>Cyprinidae</taxon>
        <taxon>Cyprininae</taxon>
        <taxon>Sinocyclocheilus</taxon>
    </lineage>
</organism>
<dbReference type="Ensembl" id="ENSSGRT00000040998.1">
    <property type="protein sequence ID" value="ENSSGRP00000038226.1"/>
    <property type="gene ID" value="ENSSGRG00000021007.1"/>
</dbReference>
<dbReference type="InterPro" id="IPR043159">
    <property type="entry name" value="Lectin_gal-bd_sf"/>
</dbReference>
<name>A0A672MMK8_SINGR</name>
<dbReference type="AlphaFoldDB" id="A0A672MMK8"/>
<reference evidence="2" key="2">
    <citation type="submission" date="2025-09" db="UniProtKB">
        <authorList>
            <consortium name="Ensembl"/>
        </authorList>
    </citation>
    <scope>IDENTIFICATION</scope>
</reference>
<accession>A0A672MMK8</accession>
<dbReference type="PANTHER" id="PTHR46780">
    <property type="entry name" value="PROTEIN EVA-1"/>
    <property type="match status" value="1"/>
</dbReference>
<keyword evidence="3" id="KW-1185">Reference proteome</keyword>
<dbReference type="Proteomes" id="UP000472262">
    <property type="component" value="Unassembled WGS sequence"/>
</dbReference>
<sequence length="211" mass="23976">DALWSCFAKKCSICEIHFNSRQSLKYCFLISNCTLHQTAFLSPGAETKRYFTCSTQLLGITASDWQTDHRTCSTGRPLHQLSNVKCFQETSVHVMSIHLCVSCSVPAVNSIFFDPCVGTYKYLDVSYLHLPFSKSIYETHYHSKIGVGNGVIRIHHANYGQQDLVTCPLKLATTPNLLSSDQQPAFQVLQQIHFIKSHLRHQIPYTHNSYF</sequence>
<dbReference type="Gene3D" id="2.60.120.740">
    <property type="match status" value="1"/>
</dbReference>